<evidence type="ECO:0000256" key="1">
    <source>
        <dbReference type="ARBA" id="ARBA00004370"/>
    </source>
</evidence>
<dbReference type="Ensembl" id="ENSSFAT00005016021.1">
    <property type="protein sequence ID" value="ENSSFAP00005015386.1"/>
    <property type="gene ID" value="ENSSFAG00005008238.1"/>
</dbReference>
<reference evidence="6" key="2">
    <citation type="submission" date="2025-08" db="UniProtKB">
        <authorList>
            <consortium name="Ensembl"/>
        </authorList>
    </citation>
    <scope>IDENTIFICATION</scope>
</reference>
<dbReference type="Proteomes" id="UP000472267">
    <property type="component" value="Chromosome 5"/>
</dbReference>
<dbReference type="GO" id="GO:0009897">
    <property type="term" value="C:external side of plasma membrane"/>
    <property type="evidence" value="ECO:0007669"/>
    <property type="project" value="TreeGrafter"/>
</dbReference>
<dbReference type="GO" id="GO:0005102">
    <property type="term" value="F:signaling receptor binding"/>
    <property type="evidence" value="ECO:0007669"/>
    <property type="project" value="TreeGrafter"/>
</dbReference>
<protein>
    <recommendedName>
        <fullName evidence="5">Ig-like domain-containing protein</fullName>
    </recommendedName>
</protein>
<keyword evidence="4" id="KW-0732">Signal</keyword>
<reference evidence="6" key="3">
    <citation type="submission" date="2025-09" db="UniProtKB">
        <authorList>
            <consortium name="Ensembl"/>
        </authorList>
    </citation>
    <scope>IDENTIFICATION</scope>
</reference>
<sequence>MDLLPALCLCLLICSGAAFSHQTGSEVIRKIVKEDQDALLFCALDGTNIAEDVFDWKTDGSSRHEVFVYRGSSYGDHLPGQDAHFKDRVFHFPEQLAVGNASIVIRKTQVTDSGNYTCYFPFHEPRRRAQYELIVGAAQDPFIVYNKTSDGVLLQCVVRRAFPKPRVEWRDSSGSILTTEPTFTQKDMSFDVFLRATVTRSGFYRCVATQEEIHNEVFTETYVPGPGQSVFKF</sequence>
<feature type="chain" id="PRO_5025387496" description="Ig-like domain-containing protein" evidence="4">
    <location>
        <begin position="19"/>
        <end position="233"/>
    </location>
</feature>
<dbReference type="InterPro" id="IPR007110">
    <property type="entry name" value="Ig-like_dom"/>
</dbReference>
<evidence type="ECO:0000256" key="2">
    <source>
        <dbReference type="ARBA" id="ARBA00023136"/>
    </source>
</evidence>
<feature type="domain" description="Ig-like" evidence="5">
    <location>
        <begin position="141"/>
        <end position="219"/>
    </location>
</feature>
<comment type="subcellular location">
    <subcellularLocation>
        <location evidence="1">Membrane</location>
    </subcellularLocation>
</comment>
<dbReference type="InterPro" id="IPR013106">
    <property type="entry name" value="Ig_V-set"/>
</dbReference>
<dbReference type="Gene3D" id="2.60.40.10">
    <property type="entry name" value="Immunoglobulins"/>
    <property type="match status" value="2"/>
</dbReference>
<dbReference type="InterPro" id="IPR036179">
    <property type="entry name" value="Ig-like_dom_sf"/>
</dbReference>
<feature type="domain" description="Ig-like" evidence="5">
    <location>
        <begin position="5"/>
        <end position="118"/>
    </location>
</feature>
<dbReference type="InParanoid" id="A0A672G930"/>
<dbReference type="OMA" id="WHRSSTE"/>
<keyword evidence="7" id="KW-1185">Reference proteome</keyword>
<evidence type="ECO:0000313" key="6">
    <source>
        <dbReference type="Ensembl" id="ENSSFAP00005015386.1"/>
    </source>
</evidence>
<reference evidence="6" key="1">
    <citation type="submission" date="2019-06" db="EMBL/GenBank/DDBJ databases">
        <authorList>
            <consortium name="Wellcome Sanger Institute Data Sharing"/>
        </authorList>
    </citation>
    <scope>NUCLEOTIDE SEQUENCE [LARGE SCALE GENOMIC DNA]</scope>
</reference>
<dbReference type="PROSITE" id="PS50835">
    <property type="entry name" value="IG_LIKE"/>
    <property type="match status" value="2"/>
</dbReference>
<dbReference type="PANTHER" id="PTHR24100:SF151">
    <property type="entry name" value="ICOS LIGAND"/>
    <property type="match status" value="1"/>
</dbReference>
<dbReference type="GO" id="GO:0001817">
    <property type="term" value="P:regulation of cytokine production"/>
    <property type="evidence" value="ECO:0007669"/>
    <property type="project" value="TreeGrafter"/>
</dbReference>
<dbReference type="PANTHER" id="PTHR24100">
    <property type="entry name" value="BUTYROPHILIN"/>
    <property type="match status" value="1"/>
</dbReference>
<evidence type="ECO:0000256" key="4">
    <source>
        <dbReference type="SAM" id="SignalP"/>
    </source>
</evidence>
<evidence type="ECO:0000256" key="3">
    <source>
        <dbReference type="ARBA" id="ARBA00023319"/>
    </source>
</evidence>
<keyword evidence="2" id="KW-0472">Membrane</keyword>
<keyword evidence="3" id="KW-0393">Immunoglobulin domain</keyword>
<dbReference type="InterPro" id="IPR050504">
    <property type="entry name" value="IgSF_BTN/MOG"/>
</dbReference>
<dbReference type="SUPFAM" id="SSF48726">
    <property type="entry name" value="Immunoglobulin"/>
    <property type="match status" value="2"/>
</dbReference>
<name>A0A672G930_SALFA</name>
<dbReference type="GO" id="GO:0050852">
    <property type="term" value="P:T cell receptor signaling pathway"/>
    <property type="evidence" value="ECO:0007669"/>
    <property type="project" value="TreeGrafter"/>
</dbReference>
<accession>A0A672G930</accession>
<dbReference type="AlphaFoldDB" id="A0A672G930"/>
<evidence type="ECO:0000259" key="5">
    <source>
        <dbReference type="PROSITE" id="PS50835"/>
    </source>
</evidence>
<proteinExistence type="predicted"/>
<dbReference type="Pfam" id="PF07686">
    <property type="entry name" value="V-set"/>
    <property type="match status" value="1"/>
</dbReference>
<evidence type="ECO:0000313" key="7">
    <source>
        <dbReference type="Proteomes" id="UP000472267"/>
    </source>
</evidence>
<organism evidence="6 7">
    <name type="scientific">Salarias fasciatus</name>
    <name type="common">Jewelled blenny</name>
    <name type="synonym">Blennius fasciatus</name>
    <dbReference type="NCBI Taxonomy" id="181472"/>
    <lineage>
        <taxon>Eukaryota</taxon>
        <taxon>Metazoa</taxon>
        <taxon>Chordata</taxon>
        <taxon>Craniata</taxon>
        <taxon>Vertebrata</taxon>
        <taxon>Euteleostomi</taxon>
        <taxon>Actinopterygii</taxon>
        <taxon>Neopterygii</taxon>
        <taxon>Teleostei</taxon>
        <taxon>Neoteleostei</taxon>
        <taxon>Acanthomorphata</taxon>
        <taxon>Ovalentaria</taxon>
        <taxon>Blenniimorphae</taxon>
        <taxon>Blenniiformes</taxon>
        <taxon>Blennioidei</taxon>
        <taxon>Blenniidae</taxon>
        <taxon>Salariinae</taxon>
        <taxon>Salarias</taxon>
    </lineage>
</organism>
<feature type="signal peptide" evidence="4">
    <location>
        <begin position="1"/>
        <end position="18"/>
    </location>
</feature>
<dbReference type="InterPro" id="IPR013783">
    <property type="entry name" value="Ig-like_fold"/>
</dbReference>